<comment type="caution">
    <text evidence="1">The sequence shown here is derived from an EMBL/GenBank/DDBJ whole genome shotgun (WGS) entry which is preliminary data.</text>
</comment>
<dbReference type="STRING" id="1229780.BN381_210028"/>
<organism evidence="1 2">
    <name type="scientific">Candidatus Neomicrothrix parvicella RN1</name>
    <dbReference type="NCBI Taxonomy" id="1229780"/>
    <lineage>
        <taxon>Bacteria</taxon>
        <taxon>Bacillati</taxon>
        <taxon>Actinomycetota</taxon>
        <taxon>Acidimicrobiia</taxon>
        <taxon>Acidimicrobiales</taxon>
        <taxon>Microthrixaceae</taxon>
        <taxon>Candidatus Neomicrothrix</taxon>
    </lineage>
</organism>
<sequence>MVTDAGEVSLSDVAHSERSICCAMTAVGPQFATLRPLNLKGGNEHVGRARGSNNLKAVPVHVVT</sequence>
<dbReference type="HOGENOM" id="CLU_2859368_0_0_11"/>
<proteinExistence type="predicted"/>
<name>R4YYB6_9ACTN</name>
<gene>
    <name evidence="1" type="ORF">BN381_210028</name>
</gene>
<evidence type="ECO:0000313" key="1">
    <source>
        <dbReference type="EMBL" id="CCM63338.1"/>
    </source>
</evidence>
<accession>R4YYB6</accession>
<dbReference type="Proteomes" id="UP000018291">
    <property type="component" value="Unassembled WGS sequence"/>
</dbReference>
<reference evidence="1 2" key="1">
    <citation type="journal article" date="2013" name="ISME J.">
        <title>Metabolic model for the filamentous 'Candidatus Microthrix parvicella' based on genomic and metagenomic analyses.</title>
        <authorList>
            <person name="Jon McIlroy S."/>
            <person name="Kristiansen R."/>
            <person name="Albertsen M."/>
            <person name="Michael Karst S."/>
            <person name="Rossetti S."/>
            <person name="Lund Nielsen J."/>
            <person name="Tandoi V."/>
            <person name="James Seviour R."/>
            <person name="Nielsen P.H."/>
        </authorList>
    </citation>
    <scope>NUCLEOTIDE SEQUENCE [LARGE SCALE GENOMIC DNA]</scope>
    <source>
        <strain evidence="1 2">RN1</strain>
    </source>
</reference>
<dbReference type="EMBL" id="CANL01000014">
    <property type="protein sequence ID" value="CCM63338.1"/>
    <property type="molecule type" value="Genomic_DNA"/>
</dbReference>
<keyword evidence="2" id="KW-1185">Reference proteome</keyword>
<evidence type="ECO:0000313" key="2">
    <source>
        <dbReference type="Proteomes" id="UP000018291"/>
    </source>
</evidence>
<dbReference type="AlphaFoldDB" id="R4YYB6"/>
<protein>
    <submittedName>
        <fullName evidence="1">Uncharacterized protein</fullName>
    </submittedName>
</protein>